<accession>A0ABV0PS67</accession>
<dbReference type="EMBL" id="JAHRIO010083160">
    <property type="protein sequence ID" value="MEQ2186192.1"/>
    <property type="molecule type" value="Genomic_DNA"/>
</dbReference>
<organism evidence="2 3">
    <name type="scientific">Goodea atripinnis</name>
    <dbReference type="NCBI Taxonomy" id="208336"/>
    <lineage>
        <taxon>Eukaryota</taxon>
        <taxon>Metazoa</taxon>
        <taxon>Chordata</taxon>
        <taxon>Craniata</taxon>
        <taxon>Vertebrata</taxon>
        <taxon>Euteleostomi</taxon>
        <taxon>Actinopterygii</taxon>
        <taxon>Neopterygii</taxon>
        <taxon>Teleostei</taxon>
        <taxon>Neoteleostei</taxon>
        <taxon>Acanthomorphata</taxon>
        <taxon>Ovalentaria</taxon>
        <taxon>Atherinomorphae</taxon>
        <taxon>Cyprinodontiformes</taxon>
        <taxon>Goodeidae</taxon>
        <taxon>Goodea</taxon>
    </lineage>
</organism>
<keyword evidence="3" id="KW-1185">Reference proteome</keyword>
<reference evidence="2 3" key="1">
    <citation type="submission" date="2021-06" db="EMBL/GenBank/DDBJ databases">
        <authorList>
            <person name="Palmer J.M."/>
        </authorList>
    </citation>
    <scope>NUCLEOTIDE SEQUENCE [LARGE SCALE GENOMIC DNA]</scope>
    <source>
        <strain evidence="2 3">GA_2019</strain>
        <tissue evidence="2">Muscle</tissue>
    </source>
</reference>
<evidence type="ECO:0000256" key="1">
    <source>
        <dbReference type="SAM" id="MobiDB-lite"/>
    </source>
</evidence>
<evidence type="ECO:0000313" key="3">
    <source>
        <dbReference type="Proteomes" id="UP001476798"/>
    </source>
</evidence>
<evidence type="ECO:0000313" key="2">
    <source>
        <dbReference type="EMBL" id="MEQ2186192.1"/>
    </source>
</evidence>
<gene>
    <name evidence="2" type="ORF">GOODEAATRI_026172</name>
</gene>
<protein>
    <submittedName>
        <fullName evidence="2">Uncharacterized protein</fullName>
    </submittedName>
</protein>
<dbReference type="Proteomes" id="UP001476798">
    <property type="component" value="Unassembled WGS sequence"/>
</dbReference>
<comment type="caution">
    <text evidence="2">The sequence shown here is derived from an EMBL/GenBank/DDBJ whole genome shotgun (WGS) entry which is preliminary data.</text>
</comment>
<feature type="region of interest" description="Disordered" evidence="1">
    <location>
        <begin position="1"/>
        <end position="21"/>
    </location>
</feature>
<sequence>MKAEGPATGGADQEWQQEPTRRLSDLGGKLSQLSGVQVGTWADTGLLELRGRRTRNMAEGQTETPASWSRRMRARTRIEWQVYYDWSRGSNTQFGQQFQIIDSLVR</sequence>
<name>A0ABV0PS67_9TELE</name>
<proteinExistence type="predicted"/>